<proteinExistence type="predicted"/>
<evidence type="ECO:0000313" key="2">
    <source>
        <dbReference type="RefSeq" id="XP_030757609.1"/>
    </source>
</evidence>
<dbReference type="InParanoid" id="A0A6J2Y3U8"/>
<gene>
    <name evidence="2" type="primary">LOC115883383</name>
</gene>
<evidence type="ECO:0000313" key="1">
    <source>
        <dbReference type="Proteomes" id="UP000504635"/>
    </source>
</evidence>
<dbReference type="GeneID" id="115883383"/>
<protein>
    <submittedName>
        <fullName evidence="2">Uncharacterized protein LOC115883383</fullName>
    </submittedName>
</protein>
<accession>A0A6J2Y3U8</accession>
<sequence>MKSTYYNSKIKHNHIIKYGQQDALPCETHIDQVENMLMMSEDEYISNKDNYVNVRVEYELESPPKEIKCDLPIPHQDREQATNQRHTFALSCKVNVKNATCPSCLVLLWNGNGTQ</sequence>
<organism evidence="1 2">
    <name type="scientific">Sitophilus oryzae</name>
    <name type="common">Rice weevil</name>
    <name type="synonym">Curculio oryzae</name>
    <dbReference type="NCBI Taxonomy" id="7048"/>
    <lineage>
        <taxon>Eukaryota</taxon>
        <taxon>Metazoa</taxon>
        <taxon>Ecdysozoa</taxon>
        <taxon>Arthropoda</taxon>
        <taxon>Hexapoda</taxon>
        <taxon>Insecta</taxon>
        <taxon>Pterygota</taxon>
        <taxon>Neoptera</taxon>
        <taxon>Endopterygota</taxon>
        <taxon>Coleoptera</taxon>
        <taxon>Polyphaga</taxon>
        <taxon>Cucujiformia</taxon>
        <taxon>Curculionidae</taxon>
        <taxon>Dryophthorinae</taxon>
        <taxon>Sitophilus</taxon>
    </lineage>
</organism>
<dbReference type="Proteomes" id="UP000504635">
    <property type="component" value="Unplaced"/>
</dbReference>
<dbReference type="KEGG" id="soy:115883383"/>
<keyword evidence="1" id="KW-1185">Reference proteome</keyword>
<name>A0A6J2Y3U8_SITOR</name>
<reference evidence="2" key="1">
    <citation type="submission" date="2025-08" db="UniProtKB">
        <authorList>
            <consortium name="RefSeq"/>
        </authorList>
    </citation>
    <scope>IDENTIFICATION</scope>
    <source>
        <tissue evidence="2">Gonads</tissue>
    </source>
</reference>
<dbReference type="AlphaFoldDB" id="A0A6J2Y3U8"/>
<dbReference type="RefSeq" id="XP_030757609.1">
    <property type="nucleotide sequence ID" value="XM_030901749.1"/>
</dbReference>